<name>A0ACC2EYJ7_DIPCM</name>
<evidence type="ECO:0000313" key="1">
    <source>
        <dbReference type="EMBL" id="KAJ7571575.1"/>
    </source>
</evidence>
<gene>
    <name evidence="1" type="ORF">O6H91_01G167300</name>
</gene>
<dbReference type="EMBL" id="CM055092">
    <property type="protein sequence ID" value="KAJ7571575.1"/>
    <property type="molecule type" value="Genomic_DNA"/>
</dbReference>
<proteinExistence type="predicted"/>
<protein>
    <submittedName>
        <fullName evidence="1">Uncharacterized protein</fullName>
    </submittedName>
</protein>
<comment type="caution">
    <text evidence="1">The sequence shown here is derived from an EMBL/GenBank/DDBJ whole genome shotgun (WGS) entry which is preliminary data.</text>
</comment>
<dbReference type="Proteomes" id="UP001162992">
    <property type="component" value="Chromosome 1"/>
</dbReference>
<reference evidence="2" key="1">
    <citation type="journal article" date="2024" name="Proc. Natl. Acad. Sci. U.S.A.">
        <title>Extraordinary preservation of gene collinearity over three hundred million years revealed in homosporous lycophytes.</title>
        <authorList>
            <person name="Li C."/>
            <person name="Wickell D."/>
            <person name="Kuo L.Y."/>
            <person name="Chen X."/>
            <person name="Nie B."/>
            <person name="Liao X."/>
            <person name="Peng D."/>
            <person name="Ji J."/>
            <person name="Jenkins J."/>
            <person name="Williams M."/>
            <person name="Shu S."/>
            <person name="Plott C."/>
            <person name="Barry K."/>
            <person name="Rajasekar S."/>
            <person name="Grimwood J."/>
            <person name="Han X."/>
            <person name="Sun S."/>
            <person name="Hou Z."/>
            <person name="He W."/>
            <person name="Dai G."/>
            <person name="Sun C."/>
            <person name="Schmutz J."/>
            <person name="Leebens-Mack J.H."/>
            <person name="Li F.W."/>
            <person name="Wang L."/>
        </authorList>
    </citation>
    <scope>NUCLEOTIDE SEQUENCE [LARGE SCALE GENOMIC DNA]</scope>
    <source>
        <strain evidence="2">cv. PW_Plant_1</strain>
    </source>
</reference>
<keyword evidence="2" id="KW-1185">Reference proteome</keyword>
<sequence length="124" mass="14728">MENHFQAELREDMKNHFDRLEEKLVEMGEEIKSMKHRLLPEVCSKLDQLIDFSLELQQRRVPRLVYFTGDDVSLGKKLLTKLVPRMKALQLHLMCEDRSEFHLKQKNGRGKEPTSYLTVFQNVQ</sequence>
<accession>A0ACC2EYJ7</accession>
<evidence type="ECO:0000313" key="2">
    <source>
        <dbReference type="Proteomes" id="UP001162992"/>
    </source>
</evidence>
<organism evidence="1 2">
    <name type="scientific">Diphasiastrum complanatum</name>
    <name type="common">Issler's clubmoss</name>
    <name type="synonym">Lycopodium complanatum</name>
    <dbReference type="NCBI Taxonomy" id="34168"/>
    <lineage>
        <taxon>Eukaryota</taxon>
        <taxon>Viridiplantae</taxon>
        <taxon>Streptophyta</taxon>
        <taxon>Embryophyta</taxon>
        <taxon>Tracheophyta</taxon>
        <taxon>Lycopodiopsida</taxon>
        <taxon>Lycopodiales</taxon>
        <taxon>Lycopodiaceae</taxon>
        <taxon>Lycopodioideae</taxon>
        <taxon>Diphasiastrum</taxon>
    </lineage>
</organism>